<keyword evidence="3" id="KW-1185">Reference proteome</keyword>
<dbReference type="Proteomes" id="UP000065533">
    <property type="component" value="Chromosome"/>
</dbReference>
<accession>A0AAC8WPV7</accession>
<dbReference type="KEGG" id="pku:AUO94_07565"/>
<organism evidence="2 3">
    <name type="scientific">Planococcus kocurii</name>
    <dbReference type="NCBI Taxonomy" id="1374"/>
    <lineage>
        <taxon>Bacteria</taxon>
        <taxon>Bacillati</taxon>
        <taxon>Bacillota</taxon>
        <taxon>Bacilli</taxon>
        <taxon>Bacillales</taxon>
        <taxon>Caryophanaceae</taxon>
        <taxon>Planococcus</taxon>
    </lineage>
</organism>
<dbReference type="EMBL" id="CP013661">
    <property type="protein sequence ID" value="ALS78525.1"/>
    <property type="molecule type" value="Genomic_DNA"/>
</dbReference>
<feature type="transmembrane region" description="Helical" evidence="1">
    <location>
        <begin position="6"/>
        <end position="25"/>
    </location>
</feature>
<name>A0AAC8WPV7_9BACL</name>
<sequence length="62" mass="7071">MSILLGLASLCMMCMFVVIFASFPISEYTKKRRTTLNAVGDNRDHYGFLFIVYDESTNTPKI</sequence>
<keyword evidence="1" id="KW-0472">Membrane</keyword>
<reference evidence="2" key="1">
    <citation type="submission" date="2016-01" db="EMBL/GenBank/DDBJ databases">
        <title>Complete genome of Planococcus kocurri type strain.</title>
        <authorList>
            <person name="See-Too W.S."/>
        </authorList>
    </citation>
    <scope>NUCLEOTIDE SEQUENCE [LARGE SCALE GENOMIC DNA]</scope>
    <source>
        <strain evidence="2">ATCC 43650</strain>
    </source>
</reference>
<evidence type="ECO:0000313" key="2">
    <source>
        <dbReference type="EMBL" id="ALS78525.1"/>
    </source>
</evidence>
<evidence type="ECO:0000313" key="3">
    <source>
        <dbReference type="Proteomes" id="UP000065533"/>
    </source>
</evidence>
<protein>
    <submittedName>
        <fullName evidence="2">Uncharacterized protein</fullName>
    </submittedName>
</protein>
<gene>
    <name evidence="2" type="ORF">AUO94_07565</name>
</gene>
<evidence type="ECO:0000256" key="1">
    <source>
        <dbReference type="SAM" id="Phobius"/>
    </source>
</evidence>
<keyword evidence="1" id="KW-1133">Transmembrane helix</keyword>
<keyword evidence="1" id="KW-0812">Transmembrane</keyword>
<dbReference type="AlphaFoldDB" id="A0AAC8WPV7"/>
<proteinExistence type="predicted"/>